<keyword evidence="5" id="KW-0732">Signal</keyword>
<dbReference type="PANTHER" id="PTHR42978:SF6">
    <property type="entry name" value="QUORUM-QUENCHING LACTONASE YTNP-RELATED"/>
    <property type="match status" value="1"/>
</dbReference>
<keyword evidence="8" id="KW-1185">Reference proteome</keyword>
<dbReference type="CDD" id="cd07720">
    <property type="entry name" value="OPHC2-like_MBL-fold"/>
    <property type="match status" value="1"/>
</dbReference>
<dbReference type="Pfam" id="PF00753">
    <property type="entry name" value="Lactamase_B"/>
    <property type="match status" value="1"/>
</dbReference>
<keyword evidence="3" id="KW-0378">Hydrolase</keyword>
<evidence type="ECO:0000256" key="1">
    <source>
        <dbReference type="ARBA" id="ARBA00007749"/>
    </source>
</evidence>
<evidence type="ECO:0000256" key="5">
    <source>
        <dbReference type="SAM" id="SignalP"/>
    </source>
</evidence>
<sequence length="292" mass="30410">MIRPLASLALGTAFAAVAVSAAPRAAAPAATPFRVGQVEVAALRDAVNVVPNDGKTFGIDQSPAAVAGVLRARGAPADPITLGVDQLLVHLPGHLVLIDTGLGPKANGSLIQSLAIAGVQPDQVTDVLITHGHPDHVGGLVDAEGRSALPRATIRMSAPEWQATQQGRGASVVPVIEAQVKTFAPGQQVLPGITAVALPGHTPGHSGYRITSGKQSLLVIGDLAHSAIVSLAQPEWPIQYDGDKQQGEQTRVREFARLAATHQRIFAGHFPYPGIGYVVRSGQGYAFRPERR</sequence>
<evidence type="ECO:0000259" key="6">
    <source>
        <dbReference type="SMART" id="SM00849"/>
    </source>
</evidence>
<evidence type="ECO:0000313" key="8">
    <source>
        <dbReference type="Proteomes" id="UP000621447"/>
    </source>
</evidence>
<dbReference type="InterPro" id="IPR051013">
    <property type="entry name" value="MBL_superfamily_lactonases"/>
</dbReference>
<evidence type="ECO:0000256" key="3">
    <source>
        <dbReference type="ARBA" id="ARBA00022801"/>
    </source>
</evidence>
<dbReference type="RefSeq" id="WP_174194238.1">
    <property type="nucleotide sequence ID" value="NZ_JABULH010000004.1"/>
</dbReference>
<gene>
    <name evidence="7" type="ORF">HRV97_10560</name>
</gene>
<dbReference type="InterPro" id="IPR036866">
    <property type="entry name" value="RibonucZ/Hydroxyglut_hydro"/>
</dbReference>
<feature type="chain" id="PRO_5046954743" evidence="5">
    <location>
        <begin position="22"/>
        <end position="292"/>
    </location>
</feature>
<name>A0ABX2JGW3_9SPHN</name>
<dbReference type="InterPro" id="IPR001279">
    <property type="entry name" value="Metallo-B-lactamas"/>
</dbReference>
<accession>A0ABX2JGW3</accession>
<dbReference type="PANTHER" id="PTHR42978">
    <property type="entry name" value="QUORUM-QUENCHING LACTONASE YTNP-RELATED-RELATED"/>
    <property type="match status" value="1"/>
</dbReference>
<evidence type="ECO:0000313" key="7">
    <source>
        <dbReference type="EMBL" id="NTS65602.1"/>
    </source>
</evidence>
<comment type="caution">
    <text evidence="7">The sequence shown here is derived from an EMBL/GenBank/DDBJ whole genome shotgun (WGS) entry which is preliminary data.</text>
</comment>
<reference evidence="7 8" key="1">
    <citation type="submission" date="2020-06" db="EMBL/GenBank/DDBJ databases">
        <title>Sphingomonas hominis sp. nov., a member of the Sphingomonas, isolated from the hair of a 22-year-old girl.</title>
        <authorList>
            <person name="Zhang D.-F."/>
            <person name="Cui X.-W."/>
        </authorList>
    </citation>
    <scope>NUCLEOTIDE SEQUENCE [LARGE SCALE GENOMIC DNA]</scope>
    <source>
        <strain evidence="7 8">HHU CXW</strain>
    </source>
</reference>
<dbReference type="SUPFAM" id="SSF56281">
    <property type="entry name" value="Metallo-hydrolase/oxidoreductase"/>
    <property type="match status" value="1"/>
</dbReference>
<dbReference type="Proteomes" id="UP000621447">
    <property type="component" value="Unassembled WGS sequence"/>
</dbReference>
<evidence type="ECO:0000256" key="2">
    <source>
        <dbReference type="ARBA" id="ARBA00022723"/>
    </source>
</evidence>
<protein>
    <submittedName>
        <fullName evidence="7">MBL fold metallo-hydrolase</fullName>
    </submittedName>
</protein>
<proteinExistence type="inferred from homology"/>
<dbReference type="Gene3D" id="3.60.15.10">
    <property type="entry name" value="Ribonuclease Z/Hydroxyacylglutathione hydrolase-like"/>
    <property type="match status" value="1"/>
</dbReference>
<keyword evidence="2" id="KW-0479">Metal-binding</keyword>
<keyword evidence="4" id="KW-0862">Zinc</keyword>
<organism evidence="7 8">
    <name type="scientific">Sphingomonas hominis</name>
    <dbReference type="NCBI Taxonomy" id="2741495"/>
    <lineage>
        <taxon>Bacteria</taxon>
        <taxon>Pseudomonadati</taxon>
        <taxon>Pseudomonadota</taxon>
        <taxon>Alphaproteobacteria</taxon>
        <taxon>Sphingomonadales</taxon>
        <taxon>Sphingomonadaceae</taxon>
        <taxon>Sphingomonas</taxon>
    </lineage>
</organism>
<dbReference type="SMART" id="SM00849">
    <property type="entry name" value="Lactamase_B"/>
    <property type="match status" value="1"/>
</dbReference>
<dbReference type="EMBL" id="JABULH010000004">
    <property type="protein sequence ID" value="NTS65602.1"/>
    <property type="molecule type" value="Genomic_DNA"/>
</dbReference>
<comment type="similarity">
    <text evidence="1">Belongs to the metallo-beta-lactamase superfamily.</text>
</comment>
<evidence type="ECO:0000256" key="4">
    <source>
        <dbReference type="ARBA" id="ARBA00022833"/>
    </source>
</evidence>
<feature type="signal peptide" evidence="5">
    <location>
        <begin position="1"/>
        <end position="21"/>
    </location>
</feature>
<feature type="domain" description="Metallo-beta-lactamase" evidence="6">
    <location>
        <begin position="83"/>
        <end position="269"/>
    </location>
</feature>